<feature type="domain" description="DUF397" evidence="2">
    <location>
        <begin position="9"/>
        <end position="46"/>
    </location>
</feature>
<dbReference type="RefSeq" id="WP_260191547.1">
    <property type="nucleotide sequence ID" value="NZ_JAFFZE010000011.1"/>
</dbReference>
<dbReference type="Pfam" id="PF04149">
    <property type="entry name" value="DUF397"/>
    <property type="match status" value="1"/>
</dbReference>
<feature type="region of interest" description="Disordered" evidence="1">
    <location>
        <begin position="1"/>
        <end position="20"/>
    </location>
</feature>
<accession>A0ABT2J8G2</accession>
<comment type="caution">
    <text evidence="3">The sequence shown here is derived from an EMBL/GenBank/DDBJ whole genome shotgun (WGS) entry which is preliminary data.</text>
</comment>
<evidence type="ECO:0000313" key="4">
    <source>
        <dbReference type="Proteomes" id="UP001156441"/>
    </source>
</evidence>
<keyword evidence="4" id="KW-1185">Reference proteome</keyword>
<gene>
    <name evidence="3" type="ORF">JT362_13585</name>
</gene>
<evidence type="ECO:0000313" key="3">
    <source>
        <dbReference type="EMBL" id="MCT2584150.1"/>
    </source>
</evidence>
<dbReference type="Proteomes" id="UP001156441">
    <property type="component" value="Unassembled WGS sequence"/>
</dbReference>
<reference evidence="3 4" key="1">
    <citation type="submission" date="2021-02" db="EMBL/GenBank/DDBJ databases">
        <title>Actinophytocola xerophila sp. nov., isolated from soil of cotton cropping field.</title>
        <authorList>
            <person name="Huang R."/>
            <person name="Chen X."/>
            <person name="Ge X."/>
            <person name="Liu W."/>
        </authorList>
    </citation>
    <scope>NUCLEOTIDE SEQUENCE [LARGE SCALE GENOMIC DNA]</scope>
    <source>
        <strain evidence="3 4">S1-96</strain>
    </source>
</reference>
<dbReference type="EMBL" id="JAFFZE010000011">
    <property type="protein sequence ID" value="MCT2584150.1"/>
    <property type="molecule type" value="Genomic_DNA"/>
</dbReference>
<feature type="compositionally biased region" description="Basic and acidic residues" evidence="1">
    <location>
        <begin position="1"/>
        <end position="11"/>
    </location>
</feature>
<evidence type="ECO:0000259" key="2">
    <source>
        <dbReference type="Pfam" id="PF04149"/>
    </source>
</evidence>
<dbReference type="InterPro" id="IPR007278">
    <property type="entry name" value="DUF397"/>
</dbReference>
<proteinExistence type="predicted"/>
<name>A0ABT2J8G2_9PSEU</name>
<sequence>MSTADRRDGWRKSSLSDTGNGCVEVFRTLGALRDSKQPGGPELVADVPGLVGMVKGGRLDS</sequence>
<organism evidence="3 4">
    <name type="scientific">Actinophytocola gossypii</name>
    <dbReference type="NCBI Taxonomy" id="2812003"/>
    <lineage>
        <taxon>Bacteria</taxon>
        <taxon>Bacillati</taxon>
        <taxon>Actinomycetota</taxon>
        <taxon>Actinomycetes</taxon>
        <taxon>Pseudonocardiales</taxon>
        <taxon>Pseudonocardiaceae</taxon>
    </lineage>
</organism>
<protein>
    <submittedName>
        <fullName evidence="3">DUF397 domain-containing protein</fullName>
    </submittedName>
</protein>
<evidence type="ECO:0000256" key="1">
    <source>
        <dbReference type="SAM" id="MobiDB-lite"/>
    </source>
</evidence>